<dbReference type="RefSeq" id="WP_090542141.1">
    <property type="nucleotide sequence ID" value="NZ_FNSR01000001.1"/>
</dbReference>
<organism evidence="1 2">
    <name type="scientific">Paraburkholderia caballeronis</name>
    <dbReference type="NCBI Taxonomy" id="416943"/>
    <lineage>
        <taxon>Bacteria</taxon>
        <taxon>Pseudomonadati</taxon>
        <taxon>Pseudomonadota</taxon>
        <taxon>Betaproteobacteria</taxon>
        <taxon>Burkholderiales</taxon>
        <taxon>Burkholderiaceae</taxon>
        <taxon>Paraburkholderia</taxon>
    </lineage>
</organism>
<accession>A0A1H7VEJ2</accession>
<reference evidence="2" key="1">
    <citation type="submission" date="2016-10" db="EMBL/GenBank/DDBJ databases">
        <authorList>
            <person name="Varghese N."/>
            <person name="Submissions S."/>
        </authorList>
    </citation>
    <scope>NUCLEOTIDE SEQUENCE [LARGE SCALE GENOMIC DNA]</scope>
    <source>
        <strain evidence="2">LMG 26416</strain>
    </source>
</reference>
<sequence length="354" mass="40109">MGMHPKFEREDSFLLADMVLGADKLDVLKQLIDRKLVSVENVEAWGRLLAALQVDSTGWFKMIDHLKVRIDPLIGSGGYISEKSPYDIVGNYKAAALGFDANFFSHANFSGKTALDFGAGVYRPFCVAVMLFANGFDRVYSFEPFALKPDFPLASLMHLVNQMLVQPERFDFSGIGEDALLQRVRSLDLRHIDRSLAAVANNETDVIDLGGVLFTSNIDRIPDGAIDAHFSNAVLEHVQDMARHSSILRRVTSATSVGYHIVDFLDHRYYDDNNLSPFEKYYDGVLDEINGLTPSDLERVFLQDEWSVGKITWKTVPAEYFERETRPVIDRYAGYSRTELEQHLNCYQFRKDNA</sequence>
<dbReference type="EMBL" id="FOAJ01000024">
    <property type="protein sequence ID" value="SEM07672.1"/>
    <property type="molecule type" value="Genomic_DNA"/>
</dbReference>
<proteinExistence type="predicted"/>
<name>A0A1H7VEJ2_9BURK</name>
<dbReference type="OrthoDB" id="9153586at2"/>
<evidence type="ECO:0008006" key="3">
    <source>
        <dbReference type="Google" id="ProtNLM"/>
    </source>
</evidence>
<protein>
    <recommendedName>
        <fullName evidence="3">Methyltransferase domain-containing protein</fullName>
    </recommendedName>
</protein>
<evidence type="ECO:0000313" key="1">
    <source>
        <dbReference type="EMBL" id="SEM07672.1"/>
    </source>
</evidence>
<gene>
    <name evidence="1" type="ORF">SAMN05192542_12452</name>
</gene>
<evidence type="ECO:0000313" key="2">
    <source>
        <dbReference type="Proteomes" id="UP000199120"/>
    </source>
</evidence>
<dbReference type="AlphaFoldDB" id="A0A1H7VEJ2"/>
<dbReference type="Proteomes" id="UP000199120">
    <property type="component" value="Unassembled WGS sequence"/>
</dbReference>
<keyword evidence="2" id="KW-1185">Reference proteome</keyword>